<dbReference type="Proteomes" id="UP000663881">
    <property type="component" value="Unassembled WGS sequence"/>
</dbReference>
<feature type="non-terminal residue" evidence="1">
    <location>
        <position position="1"/>
    </location>
</feature>
<comment type="caution">
    <text evidence="1">The sequence shown here is derived from an EMBL/GenBank/DDBJ whole genome shotgun (WGS) entry which is preliminary data.</text>
</comment>
<proteinExistence type="predicted"/>
<accession>A0A819VJ68</accession>
<name>A0A819VJ68_9BILA</name>
<organism evidence="1 2">
    <name type="scientific">Adineta steineri</name>
    <dbReference type="NCBI Taxonomy" id="433720"/>
    <lineage>
        <taxon>Eukaryota</taxon>
        <taxon>Metazoa</taxon>
        <taxon>Spiralia</taxon>
        <taxon>Gnathifera</taxon>
        <taxon>Rotifera</taxon>
        <taxon>Eurotatoria</taxon>
        <taxon>Bdelloidea</taxon>
        <taxon>Adinetida</taxon>
        <taxon>Adinetidae</taxon>
        <taxon>Adineta</taxon>
    </lineage>
</organism>
<evidence type="ECO:0000313" key="1">
    <source>
        <dbReference type="EMBL" id="CAF4109643.1"/>
    </source>
</evidence>
<reference evidence="1" key="1">
    <citation type="submission" date="2021-02" db="EMBL/GenBank/DDBJ databases">
        <authorList>
            <person name="Nowell W R."/>
        </authorList>
    </citation>
    <scope>NUCLEOTIDE SEQUENCE</scope>
</reference>
<sequence length="51" mass="6181">MERYDWNTFSLIIESRLSDEEELTAEFEEHGNEQRNCKKLHVIVLISKDKR</sequence>
<evidence type="ECO:0000313" key="2">
    <source>
        <dbReference type="Proteomes" id="UP000663881"/>
    </source>
</evidence>
<dbReference type="EMBL" id="CAJOAY010005499">
    <property type="protein sequence ID" value="CAF4109643.1"/>
    <property type="molecule type" value="Genomic_DNA"/>
</dbReference>
<gene>
    <name evidence="1" type="ORF">OKA104_LOCUS36131</name>
</gene>
<protein>
    <submittedName>
        <fullName evidence="1">Uncharacterized protein</fullName>
    </submittedName>
</protein>
<dbReference type="AlphaFoldDB" id="A0A819VJ68"/>